<evidence type="ECO:0000259" key="1">
    <source>
        <dbReference type="Pfam" id="PF13456"/>
    </source>
</evidence>
<dbReference type="GO" id="GO:0004523">
    <property type="term" value="F:RNA-DNA hybrid ribonuclease activity"/>
    <property type="evidence" value="ECO:0007669"/>
    <property type="project" value="InterPro"/>
</dbReference>
<protein>
    <recommendedName>
        <fullName evidence="1">RNase H type-1 domain-containing protein</fullName>
    </recommendedName>
</protein>
<feature type="domain" description="RNase H type-1" evidence="1">
    <location>
        <begin position="62"/>
        <end position="141"/>
    </location>
</feature>
<sequence>MLSAVTNRNDIEWRGRSCYVANVIILAQRMLTDWNKSHFSSSARASATSRWTPPSVNWLKKNVDASTRTSSSFVGIGCMVRDSNSSFMTCRAWRFSEFFNAKIAKATTVRKTLSWLRLHGWQHVILETDSQSVAQAINNRSFGDDSGFGLLLGL</sequence>
<accession>A0A2C9VAI7</accession>
<dbReference type="AlphaFoldDB" id="A0A2C9VAI7"/>
<dbReference type="CDD" id="cd06222">
    <property type="entry name" value="RNase_H_like"/>
    <property type="match status" value="1"/>
</dbReference>
<dbReference type="InterPro" id="IPR052929">
    <property type="entry name" value="RNase_H-like_EbsB-rel"/>
</dbReference>
<dbReference type="InterPro" id="IPR036397">
    <property type="entry name" value="RNaseH_sf"/>
</dbReference>
<dbReference type="InterPro" id="IPR012337">
    <property type="entry name" value="RNaseH-like_sf"/>
</dbReference>
<dbReference type="SUPFAM" id="SSF53098">
    <property type="entry name" value="Ribonuclease H-like"/>
    <property type="match status" value="1"/>
</dbReference>
<gene>
    <name evidence="2" type="ORF">MANES_09G135100</name>
</gene>
<dbReference type="InterPro" id="IPR044730">
    <property type="entry name" value="RNase_H-like_dom_plant"/>
</dbReference>
<dbReference type="InterPro" id="IPR002156">
    <property type="entry name" value="RNaseH_domain"/>
</dbReference>
<dbReference type="EMBL" id="CM004395">
    <property type="protein sequence ID" value="OAY41863.1"/>
    <property type="molecule type" value="Genomic_DNA"/>
</dbReference>
<dbReference type="PANTHER" id="PTHR47074">
    <property type="entry name" value="BNAC02G40300D PROTEIN"/>
    <property type="match status" value="1"/>
</dbReference>
<name>A0A2C9VAI7_MANES</name>
<dbReference type="GO" id="GO:0003676">
    <property type="term" value="F:nucleic acid binding"/>
    <property type="evidence" value="ECO:0007669"/>
    <property type="project" value="InterPro"/>
</dbReference>
<dbReference type="PANTHER" id="PTHR47074:SF11">
    <property type="entry name" value="REVERSE TRANSCRIPTASE-LIKE PROTEIN"/>
    <property type="match status" value="1"/>
</dbReference>
<reference evidence="2" key="1">
    <citation type="submission" date="2016-02" db="EMBL/GenBank/DDBJ databases">
        <title>WGS assembly of Manihot esculenta.</title>
        <authorList>
            <person name="Bredeson J.V."/>
            <person name="Prochnik S.E."/>
            <person name="Lyons J.B."/>
            <person name="Schmutz J."/>
            <person name="Grimwood J."/>
            <person name="Vrebalov J."/>
            <person name="Bart R.S."/>
            <person name="Amuge T."/>
            <person name="Ferguson M.E."/>
            <person name="Green R."/>
            <person name="Putnam N."/>
            <person name="Stites J."/>
            <person name="Rounsley S."/>
            <person name="Rokhsar D.S."/>
        </authorList>
    </citation>
    <scope>NUCLEOTIDE SEQUENCE [LARGE SCALE GENOMIC DNA]</scope>
    <source>
        <tissue evidence="2">Leaf</tissue>
    </source>
</reference>
<dbReference type="Pfam" id="PF13456">
    <property type="entry name" value="RVT_3"/>
    <property type="match status" value="1"/>
</dbReference>
<dbReference type="Gene3D" id="3.30.420.10">
    <property type="entry name" value="Ribonuclease H-like superfamily/Ribonuclease H"/>
    <property type="match status" value="1"/>
</dbReference>
<proteinExistence type="predicted"/>
<organism evidence="2">
    <name type="scientific">Manihot esculenta</name>
    <name type="common">Cassava</name>
    <name type="synonym">Jatropha manihot</name>
    <dbReference type="NCBI Taxonomy" id="3983"/>
    <lineage>
        <taxon>Eukaryota</taxon>
        <taxon>Viridiplantae</taxon>
        <taxon>Streptophyta</taxon>
        <taxon>Embryophyta</taxon>
        <taxon>Tracheophyta</taxon>
        <taxon>Spermatophyta</taxon>
        <taxon>Magnoliopsida</taxon>
        <taxon>eudicotyledons</taxon>
        <taxon>Gunneridae</taxon>
        <taxon>Pentapetalae</taxon>
        <taxon>rosids</taxon>
        <taxon>fabids</taxon>
        <taxon>Malpighiales</taxon>
        <taxon>Euphorbiaceae</taxon>
        <taxon>Crotonoideae</taxon>
        <taxon>Manihoteae</taxon>
        <taxon>Manihot</taxon>
    </lineage>
</organism>
<evidence type="ECO:0000313" key="2">
    <source>
        <dbReference type="EMBL" id="OAY41863.1"/>
    </source>
</evidence>